<reference evidence="1" key="1">
    <citation type="journal article" date="2015" name="Nature">
        <title>Complex archaea that bridge the gap between prokaryotes and eukaryotes.</title>
        <authorList>
            <person name="Spang A."/>
            <person name="Saw J.H."/>
            <person name="Jorgensen S.L."/>
            <person name="Zaremba-Niedzwiedzka K."/>
            <person name="Martijn J."/>
            <person name="Lind A.E."/>
            <person name="van Eijk R."/>
            <person name="Schleper C."/>
            <person name="Guy L."/>
            <person name="Ettema T.J."/>
        </authorList>
    </citation>
    <scope>NUCLEOTIDE SEQUENCE</scope>
</reference>
<name>A0A0F9Q563_9ZZZZ</name>
<evidence type="ECO:0000313" key="1">
    <source>
        <dbReference type="EMBL" id="KKN32067.1"/>
    </source>
</evidence>
<accession>A0A0F9Q563</accession>
<dbReference type="EMBL" id="LAZR01002279">
    <property type="protein sequence ID" value="KKN32067.1"/>
    <property type="molecule type" value="Genomic_DNA"/>
</dbReference>
<sequence length="85" mass="9628">MTLGQTHGKNCDSINAEYLGIEDFAHGPKRIEVEFANERYDEGRIAAFRDVLKMIEEEEYGMCDGRIRVCSASILVDKIEAMLDV</sequence>
<comment type="caution">
    <text evidence="1">The sequence shown here is derived from an EMBL/GenBank/DDBJ whole genome shotgun (WGS) entry which is preliminary data.</text>
</comment>
<dbReference type="AlphaFoldDB" id="A0A0F9Q563"/>
<proteinExistence type="predicted"/>
<gene>
    <name evidence="1" type="ORF">LCGC14_0817580</name>
</gene>
<protein>
    <submittedName>
        <fullName evidence="1">Uncharacterized protein</fullName>
    </submittedName>
</protein>
<organism evidence="1">
    <name type="scientific">marine sediment metagenome</name>
    <dbReference type="NCBI Taxonomy" id="412755"/>
    <lineage>
        <taxon>unclassified sequences</taxon>
        <taxon>metagenomes</taxon>
        <taxon>ecological metagenomes</taxon>
    </lineage>
</organism>